<dbReference type="PANTHER" id="PTHR30244:SF34">
    <property type="entry name" value="DTDP-4-AMINO-4,6-DIDEOXYGALACTOSE TRANSAMINASE"/>
    <property type="match status" value="1"/>
</dbReference>
<dbReference type="GO" id="GO:0008483">
    <property type="term" value="F:transaminase activity"/>
    <property type="evidence" value="ECO:0007669"/>
    <property type="project" value="TreeGrafter"/>
</dbReference>
<protein>
    <recommendedName>
        <fullName evidence="2">DegT/DnrJ/EryC1/StrS aminotransferase family protein</fullName>
    </recommendedName>
</protein>
<evidence type="ECO:0008006" key="2">
    <source>
        <dbReference type="Google" id="ProtNLM"/>
    </source>
</evidence>
<dbReference type="PIRSF" id="PIRSF000390">
    <property type="entry name" value="PLP_StrS"/>
    <property type="match status" value="1"/>
</dbReference>
<dbReference type="EMBL" id="MN740328">
    <property type="protein sequence ID" value="QHU00674.1"/>
    <property type="molecule type" value="Genomic_DNA"/>
</dbReference>
<organism evidence="1">
    <name type="scientific">viral metagenome</name>
    <dbReference type="NCBI Taxonomy" id="1070528"/>
    <lineage>
        <taxon>unclassified sequences</taxon>
        <taxon>metagenomes</taxon>
        <taxon>organismal metagenomes</taxon>
    </lineage>
</organism>
<evidence type="ECO:0000313" key="1">
    <source>
        <dbReference type="EMBL" id="QHU00674.1"/>
    </source>
</evidence>
<dbReference type="InterPro" id="IPR015424">
    <property type="entry name" value="PyrdxlP-dep_Trfase"/>
</dbReference>
<accession>A0A6C0JAK2</accession>
<dbReference type="GO" id="GO:0030170">
    <property type="term" value="F:pyridoxal phosphate binding"/>
    <property type="evidence" value="ECO:0007669"/>
    <property type="project" value="TreeGrafter"/>
</dbReference>
<proteinExistence type="predicted"/>
<dbReference type="Pfam" id="PF01041">
    <property type="entry name" value="DegT_DnrJ_EryC1"/>
    <property type="match status" value="1"/>
</dbReference>
<name>A0A6C0JAK2_9ZZZZ</name>
<dbReference type="Gene3D" id="3.90.1150.10">
    <property type="entry name" value="Aspartate Aminotransferase, domain 1"/>
    <property type="match status" value="1"/>
</dbReference>
<dbReference type="Gene3D" id="3.40.640.10">
    <property type="entry name" value="Type I PLP-dependent aspartate aminotransferase-like (Major domain)"/>
    <property type="match status" value="1"/>
</dbReference>
<dbReference type="PANTHER" id="PTHR30244">
    <property type="entry name" value="TRANSAMINASE"/>
    <property type="match status" value="1"/>
</dbReference>
<dbReference type="SUPFAM" id="SSF53383">
    <property type="entry name" value="PLP-dependent transferases"/>
    <property type="match status" value="1"/>
</dbReference>
<dbReference type="InterPro" id="IPR000653">
    <property type="entry name" value="DegT/StrS_aminotransferase"/>
</dbReference>
<dbReference type="InterPro" id="IPR015422">
    <property type="entry name" value="PyrdxlP-dep_Trfase_small"/>
</dbReference>
<dbReference type="AlphaFoldDB" id="A0A6C0JAK2"/>
<dbReference type="GO" id="GO:0000271">
    <property type="term" value="P:polysaccharide biosynthetic process"/>
    <property type="evidence" value="ECO:0007669"/>
    <property type="project" value="TreeGrafter"/>
</dbReference>
<reference evidence="1" key="1">
    <citation type="journal article" date="2020" name="Nature">
        <title>Giant virus diversity and host interactions through global metagenomics.</title>
        <authorList>
            <person name="Schulz F."/>
            <person name="Roux S."/>
            <person name="Paez-Espino D."/>
            <person name="Jungbluth S."/>
            <person name="Walsh D.A."/>
            <person name="Denef V.J."/>
            <person name="McMahon K.D."/>
            <person name="Konstantinidis K.T."/>
            <person name="Eloe-Fadrosh E.A."/>
            <person name="Kyrpides N.C."/>
            <person name="Woyke T."/>
        </authorList>
    </citation>
    <scope>NUCLEOTIDE SEQUENCE</scope>
    <source>
        <strain evidence="1">GVMAG-M-3300025860-20</strain>
    </source>
</reference>
<sequence>MINIYEPSIDKYKESAINAIKEGWISNHGKLVELANEKLKSFINSKHSILMSNGTCATHCLFLALKFKYPNINKIYVPNNCYIAAWNAVLMEYNIKQIELMKMDINTWNIATDEEYIKTLNENAAVLIVHNLGNVINVPRLKRIRPDLIFVEDNCEGMFGKYEDMFSGMSESSLCSSCSFYGNKIITTGEGGAFFTQDKSVYNYMKSVYSQGMSETKYLHNVYAYNYRMTNIEAGFLYDQLNDVENILENKYKIFQTYDNLLEGLVKLGKIKLIKKEENTKHSPWIYALRILDNTKTIEETSEFFKSNNIDIRPFFYPINAHEHLKMVENDDETSYVLNKEIIMIPSSPNITYEEQKLVVDVIYKFI</sequence>
<dbReference type="InterPro" id="IPR015421">
    <property type="entry name" value="PyrdxlP-dep_Trfase_major"/>
</dbReference>